<evidence type="ECO:0000313" key="2">
    <source>
        <dbReference type="Proteomes" id="UP000268048"/>
    </source>
</evidence>
<proteinExistence type="predicted"/>
<accession>A0A3G7TF56</accession>
<evidence type="ECO:0000313" key="1">
    <source>
        <dbReference type="EMBL" id="AZE45727.1"/>
    </source>
</evidence>
<gene>
    <name evidence="1" type="ORF">C4K04_0016</name>
</gene>
<reference evidence="1 2" key="1">
    <citation type="submission" date="2018-03" db="EMBL/GenBank/DDBJ databases">
        <title>Diversity of phytobeneficial traits revealed by whole-genome analysis of worldwide-isolated phenazine-producing Pseudomonas spp.</title>
        <authorList>
            <person name="Biessy A."/>
            <person name="Novinscak A."/>
            <person name="Blom J."/>
            <person name="Leger G."/>
            <person name="Thomashow L.S."/>
            <person name="Cazorla F.M."/>
            <person name="Josic D."/>
            <person name="Filion M."/>
        </authorList>
    </citation>
    <scope>NUCLEOTIDE SEQUENCE [LARGE SCALE GENOMIC DNA]</scope>
    <source>
        <strain evidence="1 2">B25</strain>
    </source>
</reference>
<protein>
    <submittedName>
        <fullName evidence="1">Uncharacterized protein</fullName>
    </submittedName>
</protein>
<sequence length="44" mass="5104">MVARRNSINTNQLLHPRSVLNYRSPKGLPFGSPINLTESWYLDF</sequence>
<dbReference type="Proteomes" id="UP000268048">
    <property type="component" value="Chromosome"/>
</dbReference>
<name>A0A3G7TF56_9PSED</name>
<dbReference type="EMBL" id="CP027753">
    <property type="protein sequence ID" value="AZE45727.1"/>
    <property type="molecule type" value="Genomic_DNA"/>
</dbReference>
<dbReference type="AlphaFoldDB" id="A0A3G7TF56"/>
<organism evidence="1 2">
    <name type="scientific">Pseudomonas chlororaphis</name>
    <dbReference type="NCBI Taxonomy" id="587753"/>
    <lineage>
        <taxon>Bacteria</taxon>
        <taxon>Pseudomonadati</taxon>
        <taxon>Pseudomonadota</taxon>
        <taxon>Gammaproteobacteria</taxon>
        <taxon>Pseudomonadales</taxon>
        <taxon>Pseudomonadaceae</taxon>
        <taxon>Pseudomonas</taxon>
    </lineage>
</organism>